<sequence length="409" mass="44307">MRLVADLHLHSRHSRATSPDMVLPGLAHWAKRKGIDLLGTGDFTHPEWFRDLSRHLLPVGEGVYAYGGVRFMFTTEVAATWTHAGHMRRVHFLLLAPSADGAAHINQELERIGNLAADGRPMLGVSGEALAAAVLGACPTAALIPAHAWTPWYSIFGSQSGFDSLDDALGGAAEHVCAIETGLSSNPPMNWRVSALDHLALVSFSDAHSPSRLGREACVFDLPELSYPALVAALRTRDPQRFLSTLEFFPEEGKYHYDGHRTCGVVLSPTETASHRGLCPVCGRPVTVGVMHRVEDLADRPWGYRPPDAIPYRSLVPLAEVLGQALGQGADTKGVTAAYDVLVDRFQSELAILLDLPLAELGRGAPPRVVEAIAKVRAGDLEIRPGYDGQYGEIRIPLQEGPHELPLFS</sequence>
<dbReference type="Proteomes" id="UP000249818">
    <property type="component" value="Chromosome BARAN1"/>
</dbReference>
<keyword evidence="1" id="KW-0347">Helicase</keyword>
<proteinExistence type="predicted"/>
<gene>
    <name evidence="1" type="ORF">BARAN1_1012</name>
</gene>
<keyword evidence="1" id="KW-0378">Hydrolase</keyword>
<dbReference type="AlphaFoldDB" id="A0A2X3KZX0"/>
<reference evidence="2" key="1">
    <citation type="submission" date="2018-05" db="EMBL/GenBank/DDBJ databases">
        <authorList>
            <person name="Hao L."/>
        </authorList>
    </citation>
    <scope>NUCLEOTIDE SEQUENCE [LARGE SCALE GENOMIC DNA]</scope>
</reference>
<dbReference type="CDD" id="cd19067">
    <property type="entry name" value="PfuEndoQ-like"/>
    <property type="match status" value="1"/>
</dbReference>
<keyword evidence="1" id="KW-0067">ATP-binding</keyword>
<dbReference type="Gene3D" id="3.20.20.140">
    <property type="entry name" value="Metal-dependent hydrolases"/>
    <property type="match status" value="1"/>
</dbReference>
<dbReference type="PANTHER" id="PTHR40084">
    <property type="entry name" value="PHOSPHOHYDROLASE, PHP FAMILY"/>
    <property type="match status" value="1"/>
</dbReference>
<organism evidence="1 2">
    <name type="scientific">Candidatus Bipolaricaulis anaerobius</name>
    <dbReference type="NCBI Taxonomy" id="2026885"/>
    <lineage>
        <taxon>Bacteria</taxon>
        <taxon>Candidatus Bipolaricaulota</taxon>
        <taxon>Candidatus Bipolaricaulia</taxon>
        <taxon>Candidatus Bipolaricaulales</taxon>
        <taxon>Candidatus Bipolaricaulaceae</taxon>
        <taxon>Candidatus Bipolaricaulis</taxon>
    </lineage>
</organism>
<name>A0A2X3KZX0_9BACT</name>
<dbReference type="KEGG" id="bana:BARAN1_1012"/>
<dbReference type="OrthoDB" id="9810135at2"/>
<keyword evidence="1" id="KW-0547">Nucleotide-binding</keyword>
<accession>A0A2X3KZX0</accession>
<protein>
    <submittedName>
        <fullName evidence="1">DNA and RNA helicase</fullName>
    </submittedName>
</protein>
<dbReference type="InterPro" id="IPR016195">
    <property type="entry name" value="Pol/histidinol_Pase-like"/>
</dbReference>
<evidence type="ECO:0000313" key="2">
    <source>
        <dbReference type="Proteomes" id="UP000249818"/>
    </source>
</evidence>
<dbReference type="SUPFAM" id="SSF89550">
    <property type="entry name" value="PHP domain-like"/>
    <property type="match status" value="1"/>
</dbReference>
<dbReference type="GO" id="GO:0004386">
    <property type="term" value="F:helicase activity"/>
    <property type="evidence" value="ECO:0007669"/>
    <property type="project" value="UniProtKB-KW"/>
</dbReference>
<evidence type="ECO:0000313" key="1">
    <source>
        <dbReference type="EMBL" id="SQD93036.1"/>
    </source>
</evidence>
<dbReference type="RefSeq" id="WP_122031458.1">
    <property type="nucleotide sequence ID" value="NZ_LS483254.1"/>
</dbReference>
<dbReference type="PANTHER" id="PTHR40084:SF1">
    <property type="entry name" value="PHOSPHOTRANSFERASE"/>
    <property type="match status" value="1"/>
</dbReference>
<keyword evidence="2" id="KW-1185">Reference proteome</keyword>
<dbReference type="EMBL" id="LS483254">
    <property type="protein sequence ID" value="SQD93036.1"/>
    <property type="molecule type" value="Genomic_DNA"/>
</dbReference>